<comment type="similarity">
    <text evidence="1">Belongs to the class-II pyridoxal-phosphate-dependent aminotransferase family. Histidinol-phosphate aminotransferase subfamily.</text>
</comment>
<keyword evidence="2 7" id="KW-0032">Aminotransferase</keyword>
<dbReference type="SUPFAM" id="SSF53383">
    <property type="entry name" value="PLP-dependent transferases"/>
    <property type="match status" value="1"/>
</dbReference>
<evidence type="ECO:0000313" key="8">
    <source>
        <dbReference type="Proteomes" id="UP001187221"/>
    </source>
</evidence>
<dbReference type="GO" id="GO:0008483">
    <property type="term" value="F:transaminase activity"/>
    <property type="evidence" value="ECO:0007669"/>
    <property type="project" value="UniProtKB-KW"/>
</dbReference>
<dbReference type="Gene3D" id="3.40.640.10">
    <property type="entry name" value="Type I PLP-dependent aspartate aminotransferase-like (Major domain)"/>
    <property type="match status" value="1"/>
</dbReference>
<dbReference type="InterPro" id="IPR015422">
    <property type="entry name" value="PyrdxlP-dep_Trfase_small"/>
</dbReference>
<evidence type="ECO:0000256" key="4">
    <source>
        <dbReference type="ARBA" id="ARBA00022898"/>
    </source>
</evidence>
<dbReference type="NCBIfam" id="NF006580">
    <property type="entry name" value="PRK09105.1"/>
    <property type="match status" value="1"/>
</dbReference>
<keyword evidence="4" id="KW-0663">Pyridoxal phosphate</keyword>
<dbReference type="InterPro" id="IPR004839">
    <property type="entry name" value="Aminotransferase_I/II_large"/>
</dbReference>
<dbReference type="InterPro" id="IPR050106">
    <property type="entry name" value="HistidinolP_aminotransfase"/>
</dbReference>
<protein>
    <submittedName>
        <fullName evidence="7">Pyridoxal phosphate-dependent aminotransferase</fullName>
    </submittedName>
</protein>
<feature type="domain" description="Aminotransferase class I/classII large" evidence="6">
    <location>
        <begin position="60"/>
        <end position="381"/>
    </location>
</feature>
<dbReference type="Proteomes" id="UP001187221">
    <property type="component" value="Unassembled WGS sequence"/>
</dbReference>
<keyword evidence="3" id="KW-0808">Transferase</keyword>
<dbReference type="Pfam" id="PF00155">
    <property type="entry name" value="Aminotran_1_2"/>
    <property type="match status" value="1"/>
</dbReference>
<evidence type="ECO:0000256" key="1">
    <source>
        <dbReference type="ARBA" id="ARBA00007970"/>
    </source>
</evidence>
<dbReference type="Gene3D" id="3.90.1150.10">
    <property type="entry name" value="Aspartate Aminotransferase, domain 1"/>
    <property type="match status" value="1"/>
</dbReference>
<dbReference type="PANTHER" id="PTHR43643:SF3">
    <property type="entry name" value="HISTIDINOL-PHOSPHATE AMINOTRANSFERASE"/>
    <property type="match status" value="1"/>
</dbReference>
<evidence type="ECO:0000259" key="6">
    <source>
        <dbReference type="Pfam" id="PF00155"/>
    </source>
</evidence>
<dbReference type="RefSeq" id="WP_317973857.1">
    <property type="nucleotide sequence ID" value="NZ_BTFW01000001.1"/>
</dbReference>
<comment type="pathway">
    <text evidence="5">Amino-acid biosynthesis.</text>
</comment>
<name>A0ABQ6P637_9SPHN</name>
<evidence type="ECO:0000256" key="3">
    <source>
        <dbReference type="ARBA" id="ARBA00022679"/>
    </source>
</evidence>
<comment type="caution">
    <text evidence="7">The sequence shown here is derived from an EMBL/GenBank/DDBJ whole genome shotgun (WGS) entry which is preliminary data.</text>
</comment>
<dbReference type="InterPro" id="IPR015424">
    <property type="entry name" value="PyrdxlP-dep_Trfase"/>
</dbReference>
<dbReference type="InterPro" id="IPR015421">
    <property type="entry name" value="PyrdxlP-dep_Trfase_major"/>
</dbReference>
<accession>A0ABQ6P637</accession>
<dbReference type="PANTHER" id="PTHR43643">
    <property type="entry name" value="HISTIDINOL-PHOSPHATE AMINOTRANSFERASE 2"/>
    <property type="match status" value="1"/>
</dbReference>
<dbReference type="EMBL" id="BTFW01000001">
    <property type="protein sequence ID" value="GMM60034.1"/>
    <property type="molecule type" value="Genomic_DNA"/>
</dbReference>
<sequence>MADYVGSESVSSEASGGLALDRRRMFQMAALLGGSLAMGERALAAPVALPSRGAPGMARIGSNEYWEGPVPDAVAAVREVTPHCNYYDPDGECDALIKLVASMEKVPVDHVVPWAGSTSPLVRSVLGMCSPERGLVTANPTFEVAWTTAEYMGVPLVKVPLRASDQAHDVRAMVAANPKAGLFYICNPNNPTGSLTPKEDIAWLLANKPAGSIVLLDEAYLHFSEAESGMDFVRSGADVVILRTFSKIFGMAGMRMGLSIGRPELLEKLMMADGHVLMGQLPVPALVCATASLKRPDLIAARRTLTARTRATTAEFLRGRGFKVLPSEANMLMVDWGRPAAPIKAAFEARGVVIGRSWTIWPTMSRITIGSPAEMQRFCAAVDPILRA</sequence>
<dbReference type="CDD" id="cd00609">
    <property type="entry name" value="AAT_like"/>
    <property type="match status" value="1"/>
</dbReference>
<proteinExistence type="inferred from homology"/>
<organism evidence="7 8">
    <name type="scientific">Novosphingobium pituita</name>
    <dbReference type="NCBI Taxonomy" id="3056842"/>
    <lineage>
        <taxon>Bacteria</taxon>
        <taxon>Pseudomonadati</taxon>
        <taxon>Pseudomonadota</taxon>
        <taxon>Alphaproteobacteria</taxon>
        <taxon>Sphingomonadales</taxon>
        <taxon>Sphingomonadaceae</taxon>
        <taxon>Novosphingobium</taxon>
    </lineage>
</organism>
<evidence type="ECO:0000313" key="7">
    <source>
        <dbReference type="EMBL" id="GMM60034.1"/>
    </source>
</evidence>
<gene>
    <name evidence="7" type="ORF">NUTIK01_08110</name>
</gene>
<evidence type="ECO:0000256" key="5">
    <source>
        <dbReference type="ARBA" id="ARBA00029440"/>
    </source>
</evidence>
<keyword evidence="8" id="KW-1185">Reference proteome</keyword>
<reference evidence="7 8" key="1">
    <citation type="submission" date="2023-06" db="EMBL/GenBank/DDBJ databases">
        <title>Draft genome sequence of Novosphingobium sp. strain IK01.</title>
        <authorList>
            <person name="Hatamoto M."/>
            <person name="Ikarashi T."/>
            <person name="Yamaguchi T."/>
        </authorList>
    </citation>
    <scope>NUCLEOTIDE SEQUENCE [LARGE SCALE GENOMIC DNA]</scope>
    <source>
        <strain evidence="7 8">IK01</strain>
    </source>
</reference>
<evidence type="ECO:0000256" key="2">
    <source>
        <dbReference type="ARBA" id="ARBA00022576"/>
    </source>
</evidence>